<keyword evidence="2" id="KW-1185">Reference proteome</keyword>
<protein>
    <submittedName>
        <fullName evidence="1">Uncharacterized protein</fullName>
    </submittedName>
</protein>
<name>A0AAV1AR11_VICFA</name>
<evidence type="ECO:0000313" key="2">
    <source>
        <dbReference type="Proteomes" id="UP001157006"/>
    </source>
</evidence>
<proteinExistence type="predicted"/>
<sequence>MSSSTVPLITSSQAKTARHHNLHFLHNINTTSPPSIQQQQIQTTNSFKSLVSTIWLQSRQSVSGRKLEYTLDRSLIGQYRCFKFFISLSFHRVLAFRFRIGILFLYAEMIKKNGKTIRIEEDNTVE</sequence>
<dbReference type="Proteomes" id="UP001157006">
    <property type="component" value="Chromosome 5"/>
</dbReference>
<accession>A0AAV1AR11</accession>
<dbReference type="AlphaFoldDB" id="A0AAV1AR11"/>
<reference evidence="1 2" key="1">
    <citation type="submission" date="2023-01" db="EMBL/GenBank/DDBJ databases">
        <authorList>
            <person name="Kreplak J."/>
        </authorList>
    </citation>
    <scope>NUCLEOTIDE SEQUENCE [LARGE SCALE GENOMIC DNA]</scope>
</reference>
<evidence type="ECO:0000313" key="1">
    <source>
        <dbReference type="EMBL" id="CAI8612248.1"/>
    </source>
</evidence>
<gene>
    <name evidence="1" type="ORF">VFH_V025400</name>
</gene>
<dbReference type="EMBL" id="OX451740">
    <property type="protein sequence ID" value="CAI8612248.1"/>
    <property type="molecule type" value="Genomic_DNA"/>
</dbReference>
<organism evidence="1 2">
    <name type="scientific">Vicia faba</name>
    <name type="common">Broad bean</name>
    <name type="synonym">Faba vulgaris</name>
    <dbReference type="NCBI Taxonomy" id="3906"/>
    <lineage>
        <taxon>Eukaryota</taxon>
        <taxon>Viridiplantae</taxon>
        <taxon>Streptophyta</taxon>
        <taxon>Embryophyta</taxon>
        <taxon>Tracheophyta</taxon>
        <taxon>Spermatophyta</taxon>
        <taxon>Magnoliopsida</taxon>
        <taxon>eudicotyledons</taxon>
        <taxon>Gunneridae</taxon>
        <taxon>Pentapetalae</taxon>
        <taxon>rosids</taxon>
        <taxon>fabids</taxon>
        <taxon>Fabales</taxon>
        <taxon>Fabaceae</taxon>
        <taxon>Papilionoideae</taxon>
        <taxon>50 kb inversion clade</taxon>
        <taxon>NPAAA clade</taxon>
        <taxon>Hologalegina</taxon>
        <taxon>IRL clade</taxon>
        <taxon>Fabeae</taxon>
        <taxon>Vicia</taxon>
    </lineage>
</organism>